<feature type="transmembrane region" description="Helical" evidence="2">
    <location>
        <begin position="75"/>
        <end position="98"/>
    </location>
</feature>
<name>A0A8J5XJ75_DIALT</name>
<feature type="compositionally biased region" description="Low complexity" evidence="1">
    <location>
        <begin position="624"/>
        <end position="636"/>
    </location>
</feature>
<dbReference type="EMBL" id="JAGTXO010000021">
    <property type="protein sequence ID" value="KAG8462302.1"/>
    <property type="molecule type" value="Genomic_DNA"/>
</dbReference>
<sequence>MKLQYIANCSGLRFESAVAAGMSEAVWTSVFVAGELRFAWPDSWASTSSVEAALDSFKIGARCPGGTADTCVVDVFTFLLMLLVLLLLCALPCCAYALCCRRTKREAHVHETMPARLQAWVLGPDTLRAHPYVEDSLKEHARKAQLAQARADADGSASNARTPNCPRGCTPATPPAAPAELRPWRVQLIGHVPVAPAAATGADGRAPLLPPAIAAHALDEPTLRLFLTAATSPALGAADASLSASDSRERRRCACTPGADAAEFILALGAAQREAARLHAAARARPDDAAAERDAADLLRAPLARGASESEKLRHISLLARTAGAISLGRMRRLLEAHVSEASVRRFTMATDLRAAAWLHAALGGAAGDLDVRAPRAEQRAPLLRLLRAPEAHGCASMQLLLSEPAAFGVTRELVETFIAAFYTSLWDRNPSPLSASPLSAKLELVVFAGEQLPRAVLRVVGPPLAQSAHLDATAVAASRAASRRVSAAEGDTLAGAPQPPLPTGARARVGVLAVHPMRQRTQRLELARYLVERQGVVALPARICAERVAAAAERAAERLEARTCQLVAPGLPIFEIRRARAGGSGGGNAAGVGGVAHGAPAAPRSLADGFSSPPLSPTSDGTGAHARARAPPGARAHGDDRAAHAANEGKADEGARGVGMPLQLSPLAAHGSAPPPVIVVVPHDARQTPSRDACARAGAAFPDAFPDALPDAFPDVLPDAFSDAAAAPSPAGLEGTPAVPAALVAGAALRVDARSAPASAASSSAGAGANPPPGDASVQRHPSALGTPGAHHSDAGSAEGAARGSPGGSSPGATDWRVGAPPHEYRPHHSRTEAGPPRPLNDHEALVHLAHGCCPAGELGELLLVLSLLDAAVIPTNGRGLSPEDVDAMLAGFLDLPEMHALHVYTDENALDNACALLAVSRLNVIAPPLEPPGARDRILATLVSEDCTASEHLRLILQQPERFGVRRALATSLLAAAYRALWAQDARGAKIRLLVLPDSRAERVSRAVASGAARRAAPAYHPRHPNAVRVRFLDLLADQRWLRPADVPRLRQEAARRASEHYELTRSELARGMATPSVPLFAPLAGSG</sequence>
<gene>
    <name evidence="3" type="ORF">KFE25_012122</name>
</gene>
<evidence type="ECO:0000256" key="1">
    <source>
        <dbReference type="SAM" id="MobiDB-lite"/>
    </source>
</evidence>
<feature type="compositionally biased region" description="Low complexity" evidence="1">
    <location>
        <begin position="761"/>
        <end position="770"/>
    </location>
</feature>
<feature type="compositionally biased region" description="Low complexity" evidence="1">
    <location>
        <begin position="796"/>
        <end position="805"/>
    </location>
</feature>
<comment type="caution">
    <text evidence="3">The sequence shown here is derived from an EMBL/GenBank/DDBJ whole genome shotgun (WGS) entry which is preliminary data.</text>
</comment>
<keyword evidence="4" id="KW-1185">Reference proteome</keyword>
<reference evidence="3" key="1">
    <citation type="submission" date="2021-05" db="EMBL/GenBank/DDBJ databases">
        <title>The genome of the haptophyte Pavlova lutheri (Diacronema luteri, Pavlovales) - a model for lipid biosynthesis in eukaryotic algae.</title>
        <authorList>
            <person name="Hulatt C.J."/>
            <person name="Posewitz M.C."/>
        </authorList>
    </citation>
    <scope>NUCLEOTIDE SEQUENCE</scope>
    <source>
        <strain evidence="3">NIVA-4/92</strain>
    </source>
</reference>
<keyword evidence="2" id="KW-0812">Transmembrane</keyword>
<evidence type="ECO:0000256" key="2">
    <source>
        <dbReference type="SAM" id="Phobius"/>
    </source>
</evidence>
<keyword evidence="2" id="KW-1133">Transmembrane helix</keyword>
<dbReference type="Proteomes" id="UP000751190">
    <property type="component" value="Unassembled WGS sequence"/>
</dbReference>
<dbReference type="OrthoDB" id="10686209at2759"/>
<keyword evidence="2" id="KW-0472">Membrane</keyword>
<evidence type="ECO:0000313" key="4">
    <source>
        <dbReference type="Proteomes" id="UP000751190"/>
    </source>
</evidence>
<accession>A0A8J5XJ75</accession>
<proteinExistence type="predicted"/>
<feature type="region of interest" description="Disordered" evidence="1">
    <location>
        <begin position="148"/>
        <end position="169"/>
    </location>
</feature>
<feature type="compositionally biased region" description="Basic and acidic residues" evidence="1">
    <location>
        <begin position="637"/>
        <end position="656"/>
    </location>
</feature>
<feature type="region of interest" description="Disordered" evidence="1">
    <location>
        <begin position="604"/>
        <end position="659"/>
    </location>
</feature>
<protein>
    <submittedName>
        <fullName evidence="3">Uncharacterized protein</fullName>
    </submittedName>
</protein>
<dbReference type="AlphaFoldDB" id="A0A8J5XJ75"/>
<feature type="region of interest" description="Disordered" evidence="1">
    <location>
        <begin position="761"/>
        <end position="841"/>
    </location>
</feature>
<evidence type="ECO:0000313" key="3">
    <source>
        <dbReference type="EMBL" id="KAG8462302.1"/>
    </source>
</evidence>
<organism evidence="3 4">
    <name type="scientific">Diacronema lutheri</name>
    <name type="common">Unicellular marine alga</name>
    <name type="synonym">Monochrysis lutheri</name>
    <dbReference type="NCBI Taxonomy" id="2081491"/>
    <lineage>
        <taxon>Eukaryota</taxon>
        <taxon>Haptista</taxon>
        <taxon>Haptophyta</taxon>
        <taxon>Pavlovophyceae</taxon>
        <taxon>Pavlovales</taxon>
        <taxon>Pavlovaceae</taxon>
        <taxon>Diacronema</taxon>
    </lineage>
</organism>
<feature type="compositionally biased region" description="Basic and acidic residues" evidence="1">
    <location>
        <begin position="824"/>
        <end position="833"/>
    </location>
</feature>